<evidence type="ECO:0000256" key="4">
    <source>
        <dbReference type="ARBA" id="ARBA00023157"/>
    </source>
</evidence>
<gene>
    <name evidence="8" type="ORF">O3G_MSEX008017</name>
</gene>
<protein>
    <recommendedName>
        <fullName evidence="7">Peptidase S1 domain-containing protein</fullName>
    </recommendedName>
</protein>
<comment type="caution">
    <text evidence="8">The sequence shown here is derived from an EMBL/GenBank/DDBJ whole genome shotgun (WGS) entry which is preliminary data.</text>
</comment>
<feature type="chain" id="PRO_5038324476" description="Peptidase S1 domain-containing protein" evidence="6">
    <location>
        <begin position="20"/>
        <end position="301"/>
    </location>
</feature>
<dbReference type="PROSITE" id="PS00134">
    <property type="entry name" value="TRYPSIN_HIS"/>
    <property type="match status" value="1"/>
</dbReference>
<dbReference type="InterPro" id="IPR033116">
    <property type="entry name" value="TRYPSIN_SER"/>
</dbReference>
<dbReference type="EMBL" id="JH668438">
    <property type="protein sequence ID" value="KAG6453212.1"/>
    <property type="molecule type" value="Genomic_DNA"/>
</dbReference>
<keyword evidence="2 5" id="KW-0378">Hydrolase</keyword>
<keyword evidence="9" id="KW-1185">Reference proteome</keyword>
<evidence type="ECO:0000256" key="2">
    <source>
        <dbReference type="ARBA" id="ARBA00022801"/>
    </source>
</evidence>
<proteinExistence type="predicted"/>
<dbReference type="InterPro" id="IPR001254">
    <property type="entry name" value="Trypsin_dom"/>
</dbReference>
<keyword evidence="3 5" id="KW-0720">Serine protease</keyword>
<keyword evidence="4" id="KW-1015">Disulfide bond</keyword>
<dbReference type="InterPro" id="IPR050430">
    <property type="entry name" value="Peptidase_S1"/>
</dbReference>
<name>A0A921ZAJ6_MANSE</name>
<dbReference type="PROSITE" id="PS50240">
    <property type="entry name" value="TRYPSIN_DOM"/>
    <property type="match status" value="1"/>
</dbReference>
<evidence type="ECO:0000256" key="5">
    <source>
        <dbReference type="RuleBase" id="RU363034"/>
    </source>
</evidence>
<dbReference type="PROSITE" id="PS00135">
    <property type="entry name" value="TRYPSIN_SER"/>
    <property type="match status" value="1"/>
</dbReference>
<evidence type="ECO:0000256" key="3">
    <source>
        <dbReference type="ARBA" id="ARBA00022825"/>
    </source>
</evidence>
<dbReference type="AlphaFoldDB" id="A0A921ZAJ6"/>
<dbReference type="InterPro" id="IPR018114">
    <property type="entry name" value="TRYPSIN_HIS"/>
</dbReference>
<evidence type="ECO:0000259" key="7">
    <source>
        <dbReference type="PROSITE" id="PS50240"/>
    </source>
</evidence>
<sequence length="301" mass="33726">MYDYIIFILLVFLFDNIESKKQLRIFGGRDIEENEYPHIARMEILKVGKDIMYRYHICTSAVLTPEWTLTAAHCFGDINKLLLTRRYRHSKAFKIALTHLNDIKPIIWFGNVRDEPSKNTYSDIVDSVLHPATRLGVARVGLHKYSYYQNDVGLLRTEAIRIKQYAKLSALPAVSLKGHEVEVFGYGLTNSSDGIIGDTLYLKKPLQVLTAMIASCPGGDIAKYPMLCVVRDCGHASAVGPGDSGGPLLHPSGVVATLSVGPRLDFESQMDQNFHIGTFTPISSYLDWIFDVTNNNNTRRA</sequence>
<evidence type="ECO:0000256" key="6">
    <source>
        <dbReference type="SAM" id="SignalP"/>
    </source>
</evidence>
<evidence type="ECO:0000256" key="1">
    <source>
        <dbReference type="ARBA" id="ARBA00022670"/>
    </source>
</evidence>
<accession>A0A921ZAJ6</accession>
<reference evidence="8" key="1">
    <citation type="journal article" date="2016" name="Insect Biochem. Mol. Biol.">
        <title>Multifaceted biological insights from a draft genome sequence of the tobacco hornworm moth, Manduca sexta.</title>
        <authorList>
            <person name="Kanost M.R."/>
            <person name="Arrese E.L."/>
            <person name="Cao X."/>
            <person name="Chen Y.R."/>
            <person name="Chellapilla S."/>
            <person name="Goldsmith M.R."/>
            <person name="Grosse-Wilde E."/>
            <person name="Heckel D.G."/>
            <person name="Herndon N."/>
            <person name="Jiang H."/>
            <person name="Papanicolaou A."/>
            <person name="Qu J."/>
            <person name="Soulages J.L."/>
            <person name="Vogel H."/>
            <person name="Walters J."/>
            <person name="Waterhouse R.M."/>
            <person name="Ahn S.J."/>
            <person name="Almeida F.C."/>
            <person name="An C."/>
            <person name="Aqrawi P."/>
            <person name="Bretschneider A."/>
            <person name="Bryant W.B."/>
            <person name="Bucks S."/>
            <person name="Chao H."/>
            <person name="Chevignon G."/>
            <person name="Christen J.M."/>
            <person name="Clarke D.F."/>
            <person name="Dittmer N.T."/>
            <person name="Ferguson L.C.F."/>
            <person name="Garavelou S."/>
            <person name="Gordon K.H.J."/>
            <person name="Gunaratna R.T."/>
            <person name="Han Y."/>
            <person name="Hauser F."/>
            <person name="He Y."/>
            <person name="Heidel-Fischer H."/>
            <person name="Hirsh A."/>
            <person name="Hu Y."/>
            <person name="Jiang H."/>
            <person name="Kalra D."/>
            <person name="Klinner C."/>
            <person name="Konig C."/>
            <person name="Kovar C."/>
            <person name="Kroll A.R."/>
            <person name="Kuwar S.S."/>
            <person name="Lee S.L."/>
            <person name="Lehman R."/>
            <person name="Li K."/>
            <person name="Li Z."/>
            <person name="Liang H."/>
            <person name="Lovelace S."/>
            <person name="Lu Z."/>
            <person name="Mansfield J.H."/>
            <person name="McCulloch K.J."/>
            <person name="Mathew T."/>
            <person name="Morton B."/>
            <person name="Muzny D.M."/>
            <person name="Neunemann D."/>
            <person name="Ongeri F."/>
            <person name="Pauchet Y."/>
            <person name="Pu L.L."/>
            <person name="Pyrousis I."/>
            <person name="Rao X.J."/>
            <person name="Redding A."/>
            <person name="Roesel C."/>
            <person name="Sanchez-Gracia A."/>
            <person name="Schaack S."/>
            <person name="Shukla A."/>
            <person name="Tetreau G."/>
            <person name="Wang Y."/>
            <person name="Xiong G.H."/>
            <person name="Traut W."/>
            <person name="Walsh T.K."/>
            <person name="Worley K.C."/>
            <person name="Wu D."/>
            <person name="Wu W."/>
            <person name="Wu Y.Q."/>
            <person name="Zhang X."/>
            <person name="Zou Z."/>
            <person name="Zucker H."/>
            <person name="Briscoe A.D."/>
            <person name="Burmester T."/>
            <person name="Clem R.J."/>
            <person name="Feyereisen R."/>
            <person name="Grimmelikhuijzen C.J.P."/>
            <person name="Hamodrakas S.J."/>
            <person name="Hansson B.S."/>
            <person name="Huguet E."/>
            <person name="Jermiin L.S."/>
            <person name="Lan Q."/>
            <person name="Lehman H.K."/>
            <person name="Lorenzen M."/>
            <person name="Merzendorfer H."/>
            <person name="Michalopoulos I."/>
            <person name="Morton D.B."/>
            <person name="Muthukrishnan S."/>
            <person name="Oakeshott J.G."/>
            <person name="Palmer W."/>
            <person name="Park Y."/>
            <person name="Passarelli A.L."/>
            <person name="Rozas J."/>
            <person name="Schwartz L.M."/>
            <person name="Smith W."/>
            <person name="Southgate A."/>
            <person name="Vilcinskas A."/>
            <person name="Vogt R."/>
            <person name="Wang P."/>
            <person name="Werren J."/>
            <person name="Yu X.Q."/>
            <person name="Zhou J.J."/>
            <person name="Brown S.J."/>
            <person name="Scherer S.E."/>
            <person name="Richards S."/>
            <person name="Blissard G.W."/>
        </authorList>
    </citation>
    <scope>NUCLEOTIDE SEQUENCE</scope>
</reference>
<feature type="signal peptide" evidence="6">
    <location>
        <begin position="1"/>
        <end position="19"/>
    </location>
</feature>
<dbReference type="GO" id="GO:0004252">
    <property type="term" value="F:serine-type endopeptidase activity"/>
    <property type="evidence" value="ECO:0007669"/>
    <property type="project" value="InterPro"/>
</dbReference>
<keyword evidence="1 5" id="KW-0645">Protease</keyword>
<evidence type="ECO:0000313" key="9">
    <source>
        <dbReference type="Proteomes" id="UP000791440"/>
    </source>
</evidence>
<organism evidence="8 9">
    <name type="scientific">Manduca sexta</name>
    <name type="common">Tobacco hawkmoth</name>
    <name type="synonym">Tobacco hornworm</name>
    <dbReference type="NCBI Taxonomy" id="7130"/>
    <lineage>
        <taxon>Eukaryota</taxon>
        <taxon>Metazoa</taxon>
        <taxon>Ecdysozoa</taxon>
        <taxon>Arthropoda</taxon>
        <taxon>Hexapoda</taxon>
        <taxon>Insecta</taxon>
        <taxon>Pterygota</taxon>
        <taxon>Neoptera</taxon>
        <taxon>Endopterygota</taxon>
        <taxon>Lepidoptera</taxon>
        <taxon>Glossata</taxon>
        <taxon>Ditrysia</taxon>
        <taxon>Bombycoidea</taxon>
        <taxon>Sphingidae</taxon>
        <taxon>Sphinginae</taxon>
        <taxon>Sphingini</taxon>
        <taxon>Manduca</taxon>
    </lineage>
</organism>
<dbReference type="Pfam" id="PF00089">
    <property type="entry name" value="Trypsin"/>
    <property type="match status" value="1"/>
</dbReference>
<dbReference type="PANTHER" id="PTHR24276">
    <property type="entry name" value="POLYSERASE-RELATED"/>
    <property type="match status" value="1"/>
</dbReference>
<dbReference type="Proteomes" id="UP000791440">
    <property type="component" value="Unassembled WGS sequence"/>
</dbReference>
<keyword evidence="6" id="KW-0732">Signal</keyword>
<dbReference type="GO" id="GO:0006508">
    <property type="term" value="P:proteolysis"/>
    <property type="evidence" value="ECO:0007669"/>
    <property type="project" value="UniProtKB-KW"/>
</dbReference>
<dbReference type="EMBL" id="JH668438">
    <property type="protein sequence ID" value="KAG6453211.1"/>
    <property type="molecule type" value="Genomic_DNA"/>
</dbReference>
<evidence type="ECO:0000313" key="8">
    <source>
        <dbReference type="EMBL" id="KAG6453212.1"/>
    </source>
</evidence>
<feature type="domain" description="Peptidase S1" evidence="7">
    <location>
        <begin position="25"/>
        <end position="294"/>
    </location>
</feature>
<reference evidence="8" key="2">
    <citation type="submission" date="2020-12" db="EMBL/GenBank/DDBJ databases">
        <authorList>
            <person name="Kanost M."/>
        </authorList>
    </citation>
    <scope>NUCLEOTIDE SEQUENCE</scope>
</reference>
<dbReference type="SMART" id="SM00020">
    <property type="entry name" value="Tryp_SPc"/>
    <property type="match status" value="1"/>
</dbReference>
<dbReference type="PANTHER" id="PTHR24276:SF98">
    <property type="entry name" value="FI18310P1-RELATED"/>
    <property type="match status" value="1"/>
</dbReference>